<sequence>MTLPNASPTRATTPLPDSPGSLFDRFETVLRLVWRTAFGHDLDPWQADLLRAITELRADGHLRHRQFLVSLGRQNGKTEIAAALGLLFMLVKVSGYVVGIASSAEQARLVYDRTMTAIRRNTALAKRFDALTDTRGLRSKSGAKYEIKAAKSAALQGLPIDLGLVDEVHLLKPSLWTDLVNGTGGRLDCIVVGITTAGDDDSELLTDLYRLASEDKIGHAIWEAPAAEVPEDDETLAEYLRAANPAIACGRIDVAVVIEDVRAMSPGAAIRYRLNRFTATDSTWLPLATWVGLAGEVTAPAEGVVFALDRTPTWSHASIVAAWKAADGAIETQVVASVAKPSLERLREVCMQLAARHGNALWVADNYSLGTLMAELKDRGLTTRRGTLADLTNAASRTYALAMQSTVRHAGDPLLTDQLPRVTTKNKGDGYRLVRATKAAEIDTVTATTLAVYFAEQDLDKGLQLFV</sequence>
<name>A0ABQ6IA83_9MICO</name>
<dbReference type="PANTHER" id="PTHR41287">
    <property type="match status" value="1"/>
</dbReference>
<evidence type="ECO:0000313" key="2">
    <source>
        <dbReference type="EMBL" id="GMA34735.1"/>
    </source>
</evidence>
<reference evidence="3" key="1">
    <citation type="journal article" date="2019" name="Int. J. Syst. Evol. Microbiol.">
        <title>The Global Catalogue of Microorganisms (GCM) 10K type strain sequencing project: providing services to taxonomists for standard genome sequencing and annotation.</title>
        <authorList>
            <consortium name="The Broad Institute Genomics Platform"/>
            <consortium name="The Broad Institute Genome Sequencing Center for Infectious Disease"/>
            <person name="Wu L."/>
            <person name="Ma J."/>
        </authorList>
    </citation>
    <scope>NUCLEOTIDE SEQUENCE [LARGE SCALE GENOMIC DNA]</scope>
    <source>
        <strain evidence="3">NBRC 112299</strain>
    </source>
</reference>
<dbReference type="InterPro" id="IPR046461">
    <property type="entry name" value="TerL_ATPase"/>
</dbReference>
<dbReference type="Pfam" id="PF03354">
    <property type="entry name" value="TerL_ATPase"/>
    <property type="match status" value="1"/>
</dbReference>
<proteinExistence type="predicted"/>
<dbReference type="EMBL" id="BSUN01000001">
    <property type="protein sequence ID" value="GMA34735.1"/>
    <property type="molecule type" value="Genomic_DNA"/>
</dbReference>
<dbReference type="RefSeq" id="WP_284327563.1">
    <property type="nucleotide sequence ID" value="NZ_BSUN01000001.1"/>
</dbReference>
<comment type="caution">
    <text evidence="2">The sequence shown here is derived from an EMBL/GenBank/DDBJ whole genome shotgun (WGS) entry which is preliminary data.</text>
</comment>
<keyword evidence="3" id="KW-1185">Reference proteome</keyword>
<evidence type="ECO:0000259" key="1">
    <source>
        <dbReference type="Pfam" id="PF03354"/>
    </source>
</evidence>
<protein>
    <recommendedName>
        <fullName evidence="1">Terminase large subunit-like ATPase domain-containing protein</fullName>
    </recommendedName>
</protein>
<feature type="domain" description="Terminase large subunit-like ATPase" evidence="1">
    <location>
        <begin position="56"/>
        <end position="211"/>
    </location>
</feature>
<dbReference type="InterPro" id="IPR027417">
    <property type="entry name" value="P-loop_NTPase"/>
</dbReference>
<accession>A0ABQ6IA83</accession>
<organism evidence="2 3">
    <name type="scientific">Demequina litorisediminis</name>
    <dbReference type="NCBI Taxonomy" id="1849022"/>
    <lineage>
        <taxon>Bacteria</taxon>
        <taxon>Bacillati</taxon>
        <taxon>Actinomycetota</taxon>
        <taxon>Actinomycetes</taxon>
        <taxon>Micrococcales</taxon>
        <taxon>Demequinaceae</taxon>
        <taxon>Demequina</taxon>
    </lineage>
</organism>
<dbReference type="Proteomes" id="UP001157125">
    <property type="component" value="Unassembled WGS sequence"/>
</dbReference>
<dbReference type="PANTHER" id="PTHR41287:SF1">
    <property type="entry name" value="PROTEIN YMFN"/>
    <property type="match status" value="1"/>
</dbReference>
<dbReference type="InterPro" id="IPR005021">
    <property type="entry name" value="Terminase_largesu-like"/>
</dbReference>
<evidence type="ECO:0000313" key="3">
    <source>
        <dbReference type="Proteomes" id="UP001157125"/>
    </source>
</evidence>
<gene>
    <name evidence="2" type="ORF">GCM10025876_09390</name>
</gene>
<dbReference type="Gene3D" id="3.40.50.300">
    <property type="entry name" value="P-loop containing nucleotide triphosphate hydrolases"/>
    <property type="match status" value="1"/>
</dbReference>